<reference evidence="7 9" key="2">
    <citation type="submission" date="2021-03" db="EMBL/GenBank/DDBJ databases">
        <title>Genomic Encyclopedia of Type Strains, Phase IV (KMG-IV): sequencing the most valuable type-strain genomes for metagenomic binning, comparative biology and taxonomic classification.</title>
        <authorList>
            <person name="Goeker M."/>
        </authorList>
    </citation>
    <scope>NUCLEOTIDE SEQUENCE [LARGE SCALE GENOMIC DNA]</scope>
    <source>
        <strain evidence="7 9">DSM 40499</strain>
    </source>
</reference>
<gene>
    <name evidence="6" type="ORF">AVL59_21310</name>
    <name evidence="7" type="ORF">J2Z21_008849</name>
</gene>
<dbReference type="EMBL" id="JAGGLP010000034">
    <property type="protein sequence ID" value="MBP2055833.1"/>
    <property type="molecule type" value="Genomic_DNA"/>
</dbReference>
<comment type="similarity">
    <text evidence="2">Belongs to the GMC oxidoreductase family.</text>
</comment>
<dbReference type="SUPFAM" id="SSF54373">
    <property type="entry name" value="FAD-linked reductases, C-terminal domain"/>
    <property type="match status" value="1"/>
</dbReference>
<dbReference type="Pfam" id="PF05199">
    <property type="entry name" value="GMC_oxred_C"/>
    <property type="match status" value="1"/>
</dbReference>
<dbReference type="Proteomes" id="UP000092659">
    <property type="component" value="Chromosome"/>
</dbReference>
<keyword evidence="4" id="KW-0274">FAD</keyword>
<dbReference type="GO" id="GO:0016614">
    <property type="term" value="F:oxidoreductase activity, acting on CH-OH group of donors"/>
    <property type="evidence" value="ECO:0007669"/>
    <property type="project" value="InterPro"/>
</dbReference>
<evidence type="ECO:0000256" key="2">
    <source>
        <dbReference type="ARBA" id="ARBA00010790"/>
    </source>
</evidence>
<organism evidence="6 8">
    <name type="scientific">Streptomyces griseochromogenes</name>
    <dbReference type="NCBI Taxonomy" id="68214"/>
    <lineage>
        <taxon>Bacteria</taxon>
        <taxon>Bacillati</taxon>
        <taxon>Actinomycetota</taxon>
        <taxon>Actinomycetes</taxon>
        <taxon>Kitasatosporales</taxon>
        <taxon>Streptomycetaceae</taxon>
        <taxon>Streptomyces</taxon>
    </lineage>
</organism>
<feature type="domain" description="Glucose-methanol-choline oxidoreductase N-terminal" evidence="5">
    <location>
        <begin position="38"/>
        <end position="52"/>
    </location>
</feature>
<dbReference type="STRING" id="68214.AVL59_21310"/>
<evidence type="ECO:0000259" key="5">
    <source>
        <dbReference type="PROSITE" id="PS00624"/>
    </source>
</evidence>
<evidence type="ECO:0000256" key="3">
    <source>
        <dbReference type="ARBA" id="ARBA00022630"/>
    </source>
</evidence>
<proteinExistence type="inferred from homology"/>
<dbReference type="SUPFAM" id="SSF51905">
    <property type="entry name" value="FAD/NAD(P)-binding domain"/>
    <property type="match status" value="1"/>
</dbReference>
<dbReference type="Pfam" id="PF00732">
    <property type="entry name" value="GMC_oxred_N"/>
    <property type="match status" value="1"/>
</dbReference>
<sequence length="302" mass="31729">MRSCGGWCSRGAGAGVEYVLDGQRRTAGAARDVVLAAGAVGSPQLLMLSGIGPAEQSRSLGIEVVRHLPGVGQNLQDHPFAQVTFTTREPVDTASMPDTPHVVLRSDPAADPDLQLVFVHFPLPHREPGAEMEPWGGSAWRPERLDGYSVLFSLQRPHSRGSLRLAGADPGDSPLIDLGYYTDPRDLDLMVTALRRARQLGGAGALGPWRNGESAPGADVTGDAELRDYIKPATSSLCHLVGICAIGTGEHAVVDPDLRVRGIDGLRVADASVMPSIIAANTNATVLAIAERASSLLTGQNG</sequence>
<dbReference type="Gene3D" id="3.30.560.10">
    <property type="entry name" value="Glucose Oxidase, domain 3"/>
    <property type="match status" value="1"/>
</dbReference>
<dbReference type="InterPro" id="IPR012132">
    <property type="entry name" value="GMC_OxRdtase"/>
</dbReference>
<keyword evidence="3" id="KW-0285">Flavoprotein</keyword>
<reference evidence="6 8" key="1">
    <citation type="submission" date="2016-06" db="EMBL/GenBank/DDBJ databases">
        <title>Complete genome sequence of Streptomyces griseochromogenes ATCC 14511, the Blasticidin S producer.</title>
        <authorList>
            <person name="Wu L."/>
        </authorList>
    </citation>
    <scope>NUCLEOTIDE SEQUENCE [LARGE SCALE GENOMIC DNA]</scope>
    <source>
        <strain evidence="6 8">ATCC 14511</strain>
    </source>
</reference>
<dbReference type="InterPro" id="IPR000172">
    <property type="entry name" value="GMC_OxRdtase_N"/>
</dbReference>
<accession>A0A1B1AYY5</accession>
<dbReference type="InterPro" id="IPR036188">
    <property type="entry name" value="FAD/NAD-bd_sf"/>
</dbReference>
<dbReference type="OrthoDB" id="9785276at2"/>
<protein>
    <submittedName>
        <fullName evidence="7">Choline dehydrogenase-like flavoprotein</fullName>
    </submittedName>
</protein>
<keyword evidence="9" id="KW-1185">Reference proteome</keyword>
<evidence type="ECO:0000313" key="6">
    <source>
        <dbReference type="EMBL" id="ANP51788.1"/>
    </source>
</evidence>
<dbReference type="PANTHER" id="PTHR11552:SF147">
    <property type="entry name" value="CHOLINE DEHYDROGENASE, MITOCHONDRIAL"/>
    <property type="match status" value="1"/>
</dbReference>
<dbReference type="Proteomes" id="UP001519309">
    <property type="component" value="Unassembled WGS sequence"/>
</dbReference>
<dbReference type="PANTHER" id="PTHR11552">
    <property type="entry name" value="GLUCOSE-METHANOL-CHOLINE GMC OXIDOREDUCTASE"/>
    <property type="match status" value="1"/>
</dbReference>
<comment type="cofactor">
    <cofactor evidence="1">
        <name>FAD</name>
        <dbReference type="ChEBI" id="CHEBI:57692"/>
    </cofactor>
</comment>
<evidence type="ECO:0000256" key="4">
    <source>
        <dbReference type="ARBA" id="ARBA00022827"/>
    </source>
</evidence>
<dbReference type="EMBL" id="CP016279">
    <property type="protein sequence ID" value="ANP51788.1"/>
    <property type="molecule type" value="Genomic_DNA"/>
</dbReference>
<dbReference type="GO" id="GO:0050660">
    <property type="term" value="F:flavin adenine dinucleotide binding"/>
    <property type="evidence" value="ECO:0007669"/>
    <property type="project" value="InterPro"/>
</dbReference>
<dbReference type="PROSITE" id="PS00624">
    <property type="entry name" value="GMC_OXRED_2"/>
    <property type="match status" value="1"/>
</dbReference>
<evidence type="ECO:0000256" key="1">
    <source>
        <dbReference type="ARBA" id="ARBA00001974"/>
    </source>
</evidence>
<name>A0A1B1AYY5_9ACTN</name>
<evidence type="ECO:0000313" key="7">
    <source>
        <dbReference type="EMBL" id="MBP2055833.1"/>
    </source>
</evidence>
<evidence type="ECO:0000313" key="9">
    <source>
        <dbReference type="Proteomes" id="UP001519309"/>
    </source>
</evidence>
<dbReference type="InterPro" id="IPR007867">
    <property type="entry name" value="GMC_OxRtase_C"/>
</dbReference>
<dbReference type="AlphaFoldDB" id="A0A1B1AYY5"/>
<dbReference type="KEGG" id="sgs:AVL59_21310"/>
<dbReference type="Gene3D" id="3.50.50.60">
    <property type="entry name" value="FAD/NAD(P)-binding domain"/>
    <property type="match status" value="1"/>
</dbReference>
<evidence type="ECO:0000313" key="8">
    <source>
        <dbReference type="Proteomes" id="UP000092659"/>
    </source>
</evidence>